<gene>
    <name evidence="3" type="ORF">H9815_15055</name>
</gene>
<feature type="region of interest" description="Disordered" evidence="1">
    <location>
        <begin position="119"/>
        <end position="143"/>
    </location>
</feature>
<dbReference type="Proteomes" id="UP000824037">
    <property type="component" value="Unassembled WGS sequence"/>
</dbReference>
<sequence>MSSGPIVLAPEVQAATDAYVADKNDQNYAAVVRQIAADQLLVVFDPQDDGSTPTSIVNGRGERIGLAFTDSSRVETLYAGKAVQVAERAGADLLRMVGEQFDVLVVDPQHPSSFAATPEWITNALGGGEPASKKRSRWRRRGR</sequence>
<accession>A0A9D2EGQ2</accession>
<dbReference type="Pfam" id="PF07179">
    <property type="entry name" value="SseB"/>
    <property type="match status" value="1"/>
</dbReference>
<evidence type="ECO:0000313" key="4">
    <source>
        <dbReference type="Proteomes" id="UP000824037"/>
    </source>
</evidence>
<comment type="caution">
    <text evidence="3">The sequence shown here is derived from an EMBL/GenBank/DDBJ whole genome shotgun (WGS) entry which is preliminary data.</text>
</comment>
<organism evidence="3 4">
    <name type="scientific">Candidatus Ruania gallistercoris</name>
    <dbReference type="NCBI Taxonomy" id="2838746"/>
    <lineage>
        <taxon>Bacteria</taxon>
        <taxon>Bacillati</taxon>
        <taxon>Actinomycetota</taxon>
        <taxon>Actinomycetes</taxon>
        <taxon>Micrococcales</taxon>
        <taxon>Ruaniaceae</taxon>
        <taxon>Ruania</taxon>
    </lineage>
</organism>
<reference evidence="3" key="1">
    <citation type="journal article" date="2021" name="PeerJ">
        <title>Extensive microbial diversity within the chicken gut microbiome revealed by metagenomics and culture.</title>
        <authorList>
            <person name="Gilroy R."/>
            <person name="Ravi A."/>
            <person name="Getino M."/>
            <person name="Pursley I."/>
            <person name="Horton D.L."/>
            <person name="Alikhan N.F."/>
            <person name="Baker D."/>
            <person name="Gharbi K."/>
            <person name="Hall N."/>
            <person name="Watson M."/>
            <person name="Adriaenssens E.M."/>
            <person name="Foster-Nyarko E."/>
            <person name="Jarju S."/>
            <person name="Secka A."/>
            <person name="Antonio M."/>
            <person name="Oren A."/>
            <person name="Chaudhuri R.R."/>
            <person name="La Ragione R."/>
            <person name="Hildebrand F."/>
            <person name="Pallen M.J."/>
        </authorList>
    </citation>
    <scope>NUCLEOTIDE SEQUENCE</scope>
    <source>
        <strain evidence="3">ChiGjej4B4-7305</strain>
    </source>
</reference>
<proteinExistence type="predicted"/>
<dbReference type="EMBL" id="DXBY01000261">
    <property type="protein sequence ID" value="HIZ37090.1"/>
    <property type="molecule type" value="Genomic_DNA"/>
</dbReference>
<name>A0A9D2EGQ2_9MICO</name>
<evidence type="ECO:0000313" key="3">
    <source>
        <dbReference type="EMBL" id="HIZ37090.1"/>
    </source>
</evidence>
<feature type="compositionally biased region" description="Basic residues" evidence="1">
    <location>
        <begin position="133"/>
        <end position="143"/>
    </location>
</feature>
<dbReference type="InterPro" id="IPR009839">
    <property type="entry name" value="SseB_N"/>
</dbReference>
<protein>
    <submittedName>
        <fullName evidence="3">SseB family protein</fullName>
    </submittedName>
</protein>
<dbReference type="AlphaFoldDB" id="A0A9D2EGQ2"/>
<evidence type="ECO:0000256" key="1">
    <source>
        <dbReference type="SAM" id="MobiDB-lite"/>
    </source>
</evidence>
<feature type="domain" description="SseB protein N-terminal" evidence="2">
    <location>
        <begin position="14"/>
        <end position="121"/>
    </location>
</feature>
<evidence type="ECO:0000259" key="2">
    <source>
        <dbReference type="Pfam" id="PF07179"/>
    </source>
</evidence>
<reference evidence="3" key="2">
    <citation type="submission" date="2021-04" db="EMBL/GenBank/DDBJ databases">
        <authorList>
            <person name="Gilroy R."/>
        </authorList>
    </citation>
    <scope>NUCLEOTIDE SEQUENCE</scope>
    <source>
        <strain evidence="3">ChiGjej4B4-7305</strain>
    </source>
</reference>